<keyword evidence="1" id="KW-0812">Transmembrane</keyword>
<evidence type="ECO:0000313" key="3">
    <source>
        <dbReference type="Proteomes" id="UP000743001"/>
    </source>
</evidence>
<name>A0ABS6FKW6_9BACL</name>
<keyword evidence="1" id="KW-1133">Transmembrane helix</keyword>
<keyword evidence="1" id="KW-0472">Membrane</keyword>
<dbReference type="EMBL" id="JAHLQJ010000002">
    <property type="protein sequence ID" value="MBU5670842.1"/>
    <property type="molecule type" value="Genomic_DNA"/>
</dbReference>
<organism evidence="2 3">
    <name type="scientific">Paenibacillus brevis</name>
    <dbReference type="NCBI Taxonomy" id="2841508"/>
    <lineage>
        <taxon>Bacteria</taxon>
        <taxon>Bacillati</taxon>
        <taxon>Bacillota</taxon>
        <taxon>Bacilli</taxon>
        <taxon>Bacillales</taxon>
        <taxon>Paenibacillaceae</taxon>
        <taxon>Paenibacillus</taxon>
    </lineage>
</organism>
<sequence length="261" mass="29279">MIQINRKKTYLFFAGVIPVLLILVLLGVRWFGQPPASVSDGFPVQTQVPQDGDAVVATVNGAPVTKKEFKTRLPEQRAGIMTYFQQTYGCDPGGTDFWSTPCGGEAPVARLKATTLRLLVEDRVRELAADRAGISVAIGYDAFLKEWEAENRIRANQLAAGQVIYGPREYSEPAYYRYVVSNTILGLKQWLLEHDGPPTEEQLRQAYADSISGKSDPPAFETVRDALIQQWSEERYESWFKSQLEQAEVEVNQQVYEGIIL</sequence>
<reference evidence="2 3" key="1">
    <citation type="submission" date="2021-06" db="EMBL/GenBank/DDBJ databases">
        <authorList>
            <person name="Sun Q."/>
            <person name="Li D."/>
        </authorList>
    </citation>
    <scope>NUCLEOTIDE SEQUENCE [LARGE SCALE GENOMIC DNA]</scope>
    <source>
        <strain evidence="2 3">MSJ-6</strain>
    </source>
</reference>
<comment type="caution">
    <text evidence="2">The sequence shown here is derived from an EMBL/GenBank/DDBJ whole genome shotgun (WGS) entry which is preliminary data.</text>
</comment>
<keyword evidence="3" id="KW-1185">Reference proteome</keyword>
<proteinExistence type="predicted"/>
<dbReference type="Proteomes" id="UP000743001">
    <property type="component" value="Unassembled WGS sequence"/>
</dbReference>
<evidence type="ECO:0000256" key="1">
    <source>
        <dbReference type="SAM" id="Phobius"/>
    </source>
</evidence>
<dbReference type="RefSeq" id="WP_216477243.1">
    <property type="nucleotide sequence ID" value="NZ_JAHLQJ010000002.1"/>
</dbReference>
<protein>
    <submittedName>
        <fullName evidence="2">Uncharacterized protein</fullName>
    </submittedName>
</protein>
<evidence type="ECO:0000313" key="2">
    <source>
        <dbReference type="EMBL" id="MBU5670842.1"/>
    </source>
</evidence>
<feature type="transmembrane region" description="Helical" evidence="1">
    <location>
        <begin position="12"/>
        <end position="32"/>
    </location>
</feature>
<accession>A0ABS6FKW6</accession>
<gene>
    <name evidence="2" type="ORF">KQJ23_03255</name>
</gene>